<gene>
    <name evidence="1" type="ORF">AUC71_16670</name>
</gene>
<organism evidence="1 2">
    <name type="scientific">Methyloceanibacter marginalis</name>
    <dbReference type="NCBI Taxonomy" id="1774971"/>
    <lineage>
        <taxon>Bacteria</taxon>
        <taxon>Pseudomonadati</taxon>
        <taxon>Pseudomonadota</taxon>
        <taxon>Alphaproteobacteria</taxon>
        <taxon>Hyphomicrobiales</taxon>
        <taxon>Hyphomicrobiaceae</taxon>
        <taxon>Methyloceanibacter</taxon>
    </lineage>
</organism>
<dbReference type="Proteomes" id="UP000095042">
    <property type="component" value="Unassembled WGS sequence"/>
</dbReference>
<dbReference type="EMBL" id="LPWD01000381">
    <property type="protein sequence ID" value="ODS02180.1"/>
    <property type="molecule type" value="Genomic_DNA"/>
</dbReference>
<comment type="caution">
    <text evidence="1">The sequence shown here is derived from an EMBL/GenBank/DDBJ whole genome shotgun (WGS) entry which is preliminary data.</text>
</comment>
<dbReference type="RefSeq" id="WP_069624635.1">
    <property type="nucleotide sequence ID" value="NZ_LPWD01000381.1"/>
</dbReference>
<protein>
    <submittedName>
        <fullName evidence="1">Uncharacterized protein</fullName>
    </submittedName>
</protein>
<dbReference type="AlphaFoldDB" id="A0A1E3W8V7"/>
<reference evidence="1 2" key="1">
    <citation type="journal article" date="2016" name="Environ. Microbiol.">
        <title>New Methyloceanibacter diversity from North Sea sediments includes methanotroph containing solely the soluble methane monooxygenase.</title>
        <authorList>
            <person name="Vekeman B."/>
            <person name="Kerckhof F.M."/>
            <person name="Cremers G."/>
            <person name="de Vos P."/>
            <person name="Vandamme P."/>
            <person name="Boon N."/>
            <person name="Op den Camp H.J."/>
            <person name="Heylen K."/>
        </authorList>
    </citation>
    <scope>NUCLEOTIDE SEQUENCE [LARGE SCALE GENOMIC DNA]</scope>
    <source>
        <strain evidence="1 2">R-67177</strain>
    </source>
</reference>
<keyword evidence="2" id="KW-1185">Reference proteome</keyword>
<sequence>MKEIPHKHAFSPEELRTIDAAFRSAWTVLHVSGPYEKWSDKEGLKLALRKKMFAFACHGVTGREALTTITLRNFGL</sequence>
<proteinExistence type="predicted"/>
<name>A0A1E3W8V7_9HYPH</name>
<evidence type="ECO:0000313" key="1">
    <source>
        <dbReference type="EMBL" id="ODS02180.1"/>
    </source>
</evidence>
<accession>A0A1E3W8V7</accession>
<evidence type="ECO:0000313" key="2">
    <source>
        <dbReference type="Proteomes" id="UP000095042"/>
    </source>
</evidence>